<organism evidence="1">
    <name type="scientific">Salix viminalis</name>
    <name type="common">Common osier</name>
    <name type="synonym">Basket willow</name>
    <dbReference type="NCBI Taxonomy" id="40686"/>
    <lineage>
        <taxon>Eukaryota</taxon>
        <taxon>Viridiplantae</taxon>
        <taxon>Streptophyta</taxon>
        <taxon>Embryophyta</taxon>
        <taxon>Tracheophyta</taxon>
        <taxon>Spermatophyta</taxon>
        <taxon>Magnoliopsida</taxon>
        <taxon>eudicotyledons</taxon>
        <taxon>Gunneridae</taxon>
        <taxon>Pentapetalae</taxon>
        <taxon>rosids</taxon>
        <taxon>fabids</taxon>
        <taxon>Malpighiales</taxon>
        <taxon>Salicaceae</taxon>
        <taxon>Saliceae</taxon>
        <taxon>Salix</taxon>
    </lineage>
</organism>
<protein>
    <submittedName>
        <fullName evidence="1">Uncharacterized protein</fullName>
    </submittedName>
</protein>
<sequence>MPTKFNPLTLSTNENKVKIFIILLPKVSRQGQLLFSLHFINPSPASVLASLLSLVAGNLSSPLSLLQDCCRYFVQI</sequence>
<accession>A0A6N2KA63</accession>
<gene>
    <name evidence="1" type="ORF">SVIM_LOCUS47634</name>
</gene>
<evidence type="ECO:0000313" key="1">
    <source>
        <dbReference type="EMBL" id="VFU24582.1"/>
    </source>
</evidence>
<dbReference type="AlphaFoldDB" id="A0A6N2KA63"/>
<name>A0A6N2KA63_SALVM</name>
<reference evidence="1" key="1">
    <citation type="submission" date="2019-03" db="EMBL/GenBank/DDBJ databases">
        <authorList>
            <person name="Mank J."/>
            <person name="Almeida P."/>
        </authorList>
    </citation>
    <scope>NUCLEOTIDE SEQUENCE</scope>
    <source>
        <strain evidence="1">78183</strain>
    </source>
</reference>
<proteinExistence type="predicted"/>
<dbReference type="EMBL" id="CAADRP010000180">
    <property type="protein sequence ID" value="VFU24582.1"/>
    <property type="molecule type" value="Genomic_DNA"/>
</dbReference>